<evidence type="ECO:0000313" key="2">
    <source>
        <dbReference type="EMBL" id="KAK5891215.1"/>
    </source>
</evidence>
<feature type="region of interest" description="Disordered" evidence="1">
    <location>
        <begin position="1"/>
        <end position="42"/>
    </location>
</feature>
<feature type="compositionally biased region" description="Basic and acidic residues" evidence="1">
    <location>
        <begin position="23"/>
        <end position="42"/>
    </location>
</feature>
<name>A0AAN8BSS8_CHAGU</name>
<reference evidence="2 3" key="1">
    <citation type="journal article" date="2023" name="Mol. Biol. Evol.">
        <title>Genomics of Secondarily Temperate Adaptation in the Only Non-Antarctic Icefish.</title>
        <authorList>
            <person name="Rivera-Colon A.G."/>
            <person name="Rayamajhi N."/>
            <person name="Minhas B.F."/>
            <person name="Madrigal G."/>
            <person name="Bilyk K.T."/>
            <person name="Yoon V."/>
            <person name="Hune M."/>
            <person name="Gregory S."/>
            <person name="Cheng C.H.C."/>
            <person name="Catchen J.M."/>
        </authorList>
    </citation>
    <scope>NUCLEOTIDE SEQUENCE [LARGE SCALE GENOMIC DNA]</scope>
    <source>
        <tissue evidence="2">White muscle</tissue>
    </source>
</reference>
<feature type="compositionally biased region" description="Basic and acidic residues" evidence="1">
    <location>
        <begin position="1"/>
        <end position="12"/>
    </location>
</feature>
<comment type="caution">
    <text evidence="2">The sequence shown here is derived from an EMBL/GenBank/DDBJ whole genome shotgun (WGS) entry which is preliminary data.</text>
</comment>
<keyword evidence="3" id="KW-1185">Reference proteome</keyword>
<sequence length="100" mass="11484">MSDADRQVERLEGGGLMCAEVSPLERRAEDGTSEARRRVKRTNEHRLGMSLLRRQEAEERMREEEGGWDALTQHVELLLHQALMCKNRVDSTQQLTLSPP</sequence>
<evidence type="ECO:0000256" key="1">
    <source>
        <dbReference type="SAM" id="MobiDB-lite"/>
    </source>
</evidence>
<dbReference type="Proteomes" id="UP001331515">
    <property type="component" value="Unassembled WGS sequence"/>
</dbReference>
<gene>
    <name evidence="2" type="ORF">CgunFtcFv8_018491</name>
</gene>
<protein>
    <submittedName>
        <fullName evidence="2">Uncharacterized protein</fullName>
    </submittedName>
</protein>
<organism evidence="2 3">
    <name type="scientific">Champsocephalus gunnari</name>
    <name type="common">Mackerel icefish</name>
    <dbReference type="NCBI Taxonomy" id="52237"/>
    <lineage>
        <taxon>Eukaryota</taxon>
        <taxon>Metazoa</taxon>
        <taxon>Chordata</taxon>
        <taxon>Craniata</taxon>
        <taxon>Vertebrata</taxon>
        <taxon>Euteleostomi</taxon>
        <taxon>Actinopterygii</taxon>
        <taxon>Neopterygii</taxon>
        <taxon>Teleostei</taxon>
        <taxon>Neoteleostei</taxon>
        <taxon>Acanthomorphata</taxon>
        <taxon>Eupercaria</taxon>
        <taxon>Perciformes</taxon>
        <taxon>Notothenioidei</taxon>
        <taxon>Channichthyidae</taxon>
        <taxon>Champsocephalus</taxon>
    </lineage>
</organism>
<accession>A0AAN8BSS8</accession>
<dbReference type="EMBL" id="JAURVH010001536">
    <property type="protein sequence ID" value="KAK5891215.1"/>
    <property type="molecule type" value="Genomic_DNA"/>
</dbReference>
<dbReference type="AlphaFoldDB" id="A0AAN8BSS8"/>
<proteinExistence type="predicted"/>
<evidence type="ECO:0000313" key="3">
    <source>
        <dbReference type="Proteomes" id="UP001331515"/>
    </source>
</evidence>